<feature type="transmembrane region" description="Helical" evidence="3">
    <location>
        <begin position="87"/>
        <end position="107"/>
    </location>
</feature>
<dbReference type="Gene3D" id="3.30.70.330">
    <property type="match status" value="1"/>
</dbReference>
<dbReference type="AlphaFoldDB" id="A0AA35VB37"/>
<dbReference type="InterPro" id="IPR050502">
    <property type="entry name" value="Euk_RNA-bind_prot"/>
</dbReference>
<dbReference type="InterPro" id="IPR012677">
    <property type="entry name" value="Nucleotide-bd_a/b_plait_sf"/>
</dbReference>
<dbReference type="SMART" id="SM00360">
    <property type="entry name" value="RRM"/>
    <property type="match status" value="1"/>
</dbReference>
<sequence length="122" mass="13638">MGPKIRSSNKDFIEILHKIYAGNLSWSITSEKIKDTFDEQPGFLSARVIYEKQSGKSQGFECVTFSSPEAVEYALNAMDGLVKASKFPLFVHLSSSVIFVLFISGLFDEQEVEGRPLRLNLA</sequence>
<evidence type="ECO:0000313" key="6">
    <source>
        <dbReference type="Proteomes" id="UP001177003"/>
    </source>
</evidence>
<dbReference type="PANTHER" id="PTHR48025:SF11">
    <property type="entry name" value="RNA-BINDING PROTEIN CP33, CHLOROPLASTIC"/>
    <property type="match status" value="1"/>
</dbReference>
<dbReference type="Proteomes" id="UP001177003">
    <property type="component" value="Chromosome 1"/>
</dbReference>
<keyword evidence="3" id="KW-0472">Membrane</keyword>
<proteinExistence type="predicted"/>
<dbReference type="InterPro" id="IPR000504">
    <property type="entry name" value="RRM_dom"/>
</dbReference>
<dbReference type="GO" id="GO:0003729">
    <property type="term" value="F:mRNA binding"/>
    <property type="evidence" value="ECO:0007669"/>
    <property type="project" value="TreeGrafter"/>
</dbReference>
<accession>A0AA35VB37</accession>
<dbReference type="Pfam" id="PF00076">
    <property type="entry name" value="RRM_1"/>
    <property type="match status" value="1"/>
</dbReference>
<keyword evidence="6" id="KW-1185">Reference proteome</keyword>
<keyword evidence="3" id="KW-1133">Transmembrane helix</keyword>
<evidence type="ECO:0000256" key="3">
    <source>
        <dbReference type="SAM" id="Phobius"/>
    </source>
</evidence>
<dbReference type="PROSITE" id="PS50102">
    <property type="entry name" value="RRM"/>
    <property type="match status" value="1"/>
</dbReference>
<dbReference type="EMBL" id="OX465077">
    <property type="protein sequence ID" value="CAI9268355.1"/>
    <property type="molecule type" value="Genomic_DNA"/>
</dbReference>
<dbReference type="InterPro" id="IPR035979">
    <property type="entry name" value="RBD_domain_sf"/>
</dbReference>
<feature type="domain" description="RRM" evidence="4">
    <location>
        <begin position="17"/>
        <end position="122"/>
    </location>
</feature>
<reference evidence="5" key="1">
    <citation type="submission" date="2023-04" db="EMBL/GenBank/DDBJ databases">
        <authorList>
            <person name="Vijverberg K."/>
            <person name="Xiong W."/>
            <person name="Schranz E."/>
        </authorList>
    </citation>
    <scope>NUCLEOTIDE SEQUENCE</scope>
</reference>
<dbReference type="GO" id="GO:0009535">
    <property type="term" value="C:chloroplast thylakoid membrane"/>
    <property type="evidence" value="ECO:0007669"/>
    <property type="project" value="TreeGrafter"/>
</dbReference>
<dbReference type="PANTHER" id="PTHR48025">
    <property type="entry name" value="OS02G0815200 PROTEIN"/>
    <property type="match status" value="1"/>
</dbReference>
<keyword evidence="1 2" id="KW-0694">RNA-binding</keyword>
<gene>
    <name evidence="5" type="ORF">LSALG_LOCUS8784</name>
</gene>
<protein>
    <recommendedName>
        <fullName evidence="4">RRM domain-containing protein</fullName>
    </recommendedName>
</protein>
<organism evidence="5 6">
    <name type="scientific">Lactuca saligna</name>
    <name type="common">Willowleaf lettuce</name>
    <dbReference type="NCBI Taxonomy" id="75948"/>
    <lineage>
        <taxon>Eukaryota</taxon>
        <taxon>Viridiplantae</taxon>
        <taxon>Streptophyta</taxon>
        <taxon>Embryophyta</taxon>
        <taxon>Tracheophyta</taxon>
        <taxon>Spermatophyta</taxon>
        <taxon>Magnoliopsida</taxon>
        <taxon>eudicotyledons</taxon>
        <taxon>Gunneridae</taxon>
        <taxon>Pentapetalae</taxon>
        <taxon>asterids</taxon>
        <taxon>campanulids</taxon>
        <taxon>Asterales</taxon>
        <taxon>Asteraceae</taxon>
        <taxon>Cichorioideae</taxon>
        <taxon>Cichorieae</taxon>
        <taxon>Lactucinae</taxon>
        <taxon>Lactuca</taxon>
    </lineage>
</organism>
<evidence type="ECO:0000256" key="1">
    <source>
        <dbReference type="ARBA" id="ARBA00022884"/>
    </source>
</evidence>
<name>A0AA35VB37_LACSI</name>
<dbReference type="GO" id="GO:1901259">
    <property type="term" value="P:chloroplast rRNA processing"/>
    <property type="evidence" value="ECO:0007669"/>
    <property type="project" value="TreeGrafter"/>
</dbReference>
<dbReference type="SUPFAM" id="SSF54928">
    <property type="entry name" value="RNA-binding domain, RBD"/>
    <property type="match status" value="1"/>
</dbReference>
<evidence type="ECO:0000313" key="5">
    <source>
        <dbReference type="EMBL" id="CAI9268355.1"/>
    </source>
</evidence>
<keyword evidence="3" id="KW-0812">Transmembrane</keyword>
<evidence type="ECO:0000259" key="4">
    <source>
        <dbReference type="PROSITE" id="PS50102"/>
    </source>
</evidence>
<evidence type="ECO:0000256" key="2">
    <source>
        <dbReference type="PROSITE-ProRule" id="PRU00176"/>
    </source>
</evidence>